<dbReference type="PROSITE" id="PS51682">
    <property type="entry name" value="SAM_OMT_I"/>
    <property type="match status" value="1"/>
</dbReference>
<evidence type="ECO:0000256" key="1">
    <source>
        <dbReference type="ARBA" id="ARBA00022603"/>
    </source>
</evidence>
<dbReference type="Pfam" id="PF01596">
    <property type="entry name" value="Methyltransf_3"/>
    <property type="match status" value="1"/>
</dbReference>
<evidence type="ECO:0008006" key="6">
    <source>
        <dbReference type="Google" id="ProtNLM"/>
    </source>
</evidence>
<dbReference type="InterPro" id="IPR002935">
    <property type="entry name" value="SAM_O-MeTrfase"/>
</dbReference>
<dbReference type="EMBL" id="BMXG01000015">
    <property type="protein sequence ID" value="GHC06085.1"/>
    <property type="molecule type" value="Genomic_DNA"/>
</dbReference>
<evidence type="ECO:0000256" key="3">
    <source>
        <dbReference type="ARBA" id="ARBA00022691"/>
    </source>
</evidence>
<dbReference type="SUPFAM" id="SSF53335">
    <property type="entry name" value="S-adenosyl-L-methionine-dependent methyltransferases"/>
    <property type="match status" value="1"/>
</dbReference>
<proteinExistence type="predicted"/>
<name>A0A8J3DBH0_9BACT</name>
<dbReference type="AlphaFoldDB" id="A0A8J3DBH0"/>
<dbReference type="GO" id="GO:0032259">
    <property type="term" value="P:methylation"/>
    <property type="evidence" value="ECO:0007669"/>
    <property type="project" value="UniProtKB-KW"/>
</dbReference>
<gene>
    <name evidence="4" type="ORF">GCM10007047_23890</name>
</gene>
<reference evidence="4" key="2">
    <citation type="submission" date="2020-09" db="EMBL/GenBank/DDBJ databases">
        <authorList>
            <person name="Sun Q."/>
            <person name="Kim S."/>
        </authorList>
    </citation>
    <scope>NUCLEOTIDE SEQUENCE</scope>
    <source>
        <strain evidence="4">KCTC 12870</strain>
    </source>
</reference>
<dbReference type="PANTHER" id="PTHR43167:SF1">
    <property type="entry name" value="PUTATIVE (AFU_ORTHOLOGUE AFUA_6G01830)-RELATED"/>
    <property type="match status" value="1"/>
</dbReference>
<reference evidence="4" key="1">
    <citation type="journal article" date="2014" name="Int. J. Syst. Evol. Microbiol.">
        <title>Complete genome sequence of Corynebacterium casei LMG S-19264T (=DSM 44701T), isolated from a smear-ripened cheese.</title>
        <authorList>
            <consortium name="US DOE Joint Genome Institute (JGI-PGF)"/>
            <person name="Walter F."/>
            <person name="Albersmeier A."/>
            <person name="Kalinowski J."/>
            <person name="Ruckert C."/>
        </authorList>
    </citation>
    <scope>NUCLEOTIDE SEQUENCE</scope>
    <source>
        <strain evidence="4">KCTC 12870</strain>
    </source>
</reference>
<comment type="caution">
    <text evidence="4">The sequence shown here is derived from an EMBL/GenBank/DDBJ whole genome shotgun (WGS) entry which is preliminary data.</text>
</comment>
<keyword evidence="1" id="KW-0489">Methyltransferase</keyword>
<evidence type="ECO:0000256" key="2">
    <source>
        <dbReference type="ARBA" id="ARBA00022679"/>
    </source>
</evidence>
<dbReference type="Gene3D" id="3.40.50.150">
    <property type="entry name" value="Vaccinia Virus protein VP39"/>
    <property type="match status" value="1"/>
</dbReference>
<dbReference type="RefSeq" id="WP_189515461.1">
    <property type="nucleotide sequence ID" value="NZ_BMXG01000015.1"/>
</dbReference>
<accession>A0A8J3DBH0</accession>
<evidence type="ECO:0000313" key="5">
    <source>
        <dbReference type="Proteomes" id="UP000642829"/>
    </source>
</evidence>
<dbReference type="GO" id="GO:0008171">
    <property type="term" value="F:O-methyltransferase activity"/>
    <property type="evidence" value="ECO:0007669"/>
    <property type="project" value="InterPro"/>
</dbReference>
<organism evidence="4 5">
    <name type="scientific">Cerasicoccus arenae</name>
    <dbReference type="NCBI Taxonomy" id="424488"/>
    <lineage>
        <taxon>Bacteria</taxon>
        <taxon>Pseudomonadati</taxon>
        <taxon>Verrucomicrobiota</taxon>
        <taxon>Opitutia</taxon>
        <taxon>Puniceicoccales</taxon>
        <taxon>Cerasicoccaceae</taxon>
        <taxon>Cerasicoccus</taxon>
    </lineage>
</organism>
<dbReference type="PANTHER" id="PTHR43167">
    <property type="entry name" value="PUTATIVE (AFU_ORTHOLOGUE AFUA_6G01830)-RELATED"/>
    <property type="match status" value="1"/>
</dbReference>
<sequence length="226" mass="24929">MTNTLLDSPAAHVLDKLFADAEQQMAKFRDAAQNQPKPEPVDQTPFERFSARKDLYMPIDRPFGNLMYSLIRATQARTVVEFGTSFGISTIYLAAAVRDNGAGKVITSEFIPEKAETAKKNLTDADLVDLIDFRVGDALMTLNEPLPGQVDFVFLDGEKSMYLDILKVLEPHMKSGCLISSDNTDHDGVENFLAYLHDPANGYVSTPLLTLGGSKHHSGHEVSLRL</sequence>
<keyword evidence="3" id="KW-0949">S-adenosyl-L-methionine</keyword>
<protein>
    <recommendedName>
        <fullName evidence="6">O-methyltransferase</fullName>
    </recommendedName>
</protein>
<dbReference type="Proteomes" id="UP000642829">
    <property type="component" value="Unassembled WGS sequence"/>
</dbReference>
<evidence type="ECO:0000313" key="4">
    <source>
        <dbReference type="EMBL" id="GHC06085.1"/>
    </source>
</evidence>
<keyword evidence="2" id="KW-0808">Transferase</keyword>
<keyword evidence="5" id="KW-1185">Reference proteome</keyword>
<dbReference type="InterPro" id="IPR029063">
    <property type="entry name" value="SAM-dependent_MTases_sf"/>
</dbReference>